<keyword evidence="8" id="KW-1185">Reference proteome</keyword>
<evidence type="ECO:0000256" key="2">
    <source>
        <dbReference type="ARBA" id="ARBA00012344"/>
    </source>
</evidence>
<evidence type="ECO:0000256" key="3">
    <source>
        <dbReference type="ARBA" id="ARBA00023239"/>
    </source>
</evidence>
<dbReference type="PANTHER" id="PTHR12192:SF2">
    <property type="entry name" value="GLUTATHIONE-SPECIFIC GAMMA-GLUTAMYLCYCLOTRANSFERASE 2"/>
    <property type="match status" value="1"/>
</dbReference>
<dbReference type="InterPro" id="IPR006840">
    <property type="entry name" value="ChaC"/>
</dbReference>
<dbReference type="EC" id="4.3.2.7" evidence="2"/>
<dbReference type="OrthoDB" id="1933483at2759"/>
<comment type="similarity">
    <text evidence="1">Belongs to the gamma-glutamylcyclotransferase family. ChaC subfamily.</text>
</comment>
<dbReference type="AlphaFoldDB" id="A0A3M7RAE4"/>
<proteinExistence type="inferred from homology"/>
<protein>
    <recommendedName>
        <fullName evidence="2">glutathione-specific gamma-glutamylcyclotransferase</fullName>
        <ecNumber evidence="2">4.3.2.7</ecNumber>
    </recommendedName>
    <alternativeName>
        <fullName evidence="4">Cation transport regulator-like protein 2</fullName>
    </alternativeName>
</protein>
<dbReference type="InterPro" id="IPR013024">
    <property type="entry name" value="GGCT-like"/>
</dbReference>
<evidence type="ECO:0000256" key="5">
    <source>
        <dbReference type="ARBA" id="ARBA00045227"/>
    </source>
</evidence>
<reference evidence="7 8" key="1">
    <citation type="journal article" date="2018" name="Sci. Rep.">
        <title>Genomic signatures of local adaptation to the degree of environmental predictability in rotifers.</title>
        <authorList>
            <person name="Franch-Gras L."/>
            <person name="Hahn C."/>
            <person name="Garcia-Roger E.M."/>
            <person name="Carmona M.J."/>
            <person name="Serra M."/>
            <person name="Gomez A."/>
        </authorList>
    </citation>
    <scope>NUCLEOTIDE SEQUENCE [LARGE SCALE GENOMIC DNA]</scope>
    <source>
        <strain evidence="7">HYR1</strain>
    </source>
</reference>
<organism evidence="7 8">
    <name type="scientific">Brachionus plicatilis</name>
    <name type="common">Marine rotifer</name>
    <name type="synonym">Brachionus muelleri</name>
    <dbReference type="NCBI Taxonomy" id="10195"/>
    <lineage>
        <taxon>Eukaryota</taxon>
        <taxon>Metazoa</taxon>
        <taxon>Spiralia</taxon>
        <taxon>Gnathifera</taxon>
        <taxon>Rotifera</taxon>
        <taxon>Eurotatoria</taxon>
        <taxon>Monogononta</taxon>
        <taxon>Pseudotrocha</taxon>
        <taxon>Ploima</taxon>
        <taxon>Brachionidae</taxon>
        <taxon>Brachionus</taxon>
    </lineage>
</organism>
<evidence type="ECO:0000313" key="8">
    <source>
        <dbReference type="Proteomes" id="UP000276133"/>
    </source>
</evidence>
<name>A0A3M7RAE4_BRAPC</name>
<dbReference type="GO" id="GO:0006751">
    <property type="term" value="P:glutathione catabolic process"/>
    <property type="evidence" value="ECO:0007669"/>
    <property type="project" value="InterPro"/>
</dbReference>
<keyword evidence="7" id="KW-0808">Transferase</keyword>
<dbReference type="PANTHER" id="PTHR12192">
    <property type="entry name" value="CATION TRANSPORT PROTEIN CHAC-RELATED"/>
    <property type="match status" value="1"/>
</dbReference>
<dbReference type="CDD" id="cd06661">
    <property type="entry name" value="GGCT_like"/>
    <property type="match status" value="1"/>
</dbReference>
<comment type="catalytic activity">
    <reaction evidence="6">
        <text>glutathione = L-cysteinylglycine + 5-oxo-L-proline</text>
        <dbReference type="Rhea" id="RHEA:47724"/>
        <dbReference type="ChEBI" id="CHEBI:57925"/>
        <dbReference type="ChEBI" id="CHEBI:58402"/>
        <dbReference type="ChEBI" id="CHEBI:61694"/>
        <dbReference type="EC" id="4.3.2.7"/>
    </reaction>
</comment>
<evidence type="ECO:0000313" key="7">
    <source>
        <dbReference type="EMBL" id="RNA20215.1"/>
    </source>
</evidence>
<dbReference type="STRING" id="10195.A0A3M7RAE4"/>
<dbReference type="Gene3D" id="3.10.490.10">
    <property type="entry name" value="Gamma-glutamyl cyclotransferase-like"/>
    <property type="match status" value="1"/>
</dbReference>
<evidence type="ECO:0000256" key="6">
    <source>
        <dbReference type="ARBA" id="ARBA00048073"/>
    </source>
</evidence>
<dbReference type="GO" id="GO:0016740">
    <property type="term" value="F:transferase activity"/>
    <property type="evidence" value="ECO:0007669"/>
    <property type="project" value="UniProtKB-KW"/>
</dbReference>
<dbReference type="GO" id="GO:0061928">
    <property type="term" value="F:glutathione specific gamma-glutamylcyclotransferase activity"/>
    <property type="evidence" value="ECO:0007669"/>
    <property type="project" value="UniProtKB-EC"/>
</dbReference>
<comment type="function">
    <text evidence="5">Catalyzes the cleavage of glutathione into 5-oxo-L-proline and a Cys-Gly dipeptide. Acts specifically on glutathione, but not on other gamma-glutamyl peptides.</text>
</comment>
<dbReference type="InterPro" id="IPR036568">
    <property type="entry name" value="GGCT-like_sf"/>
</dbReference>
<comment type="caution">
    <text evidence="7">The sequence shown here is derived from an EMBL/GenBank/DDBJ whole genome shotgun (WGS) entry which is preliminary data.</text>
</comment>
<dbReference type="GO" id="GO:0005737">
    <property type="term" value="C:cytoplasm"/>
    <property type="evidence" value="ECO:0007669"/>
    <property type="project" value="TreeGrafter"/>
</dbReference>
<keyword evidence="3" id="KW-0456">Lyase</keyword>
<dbReference type="EMBL" id="REGN01003897">
    <property type="protein sequence ID" value="RNA20215.1"/>
    <property type="molecule type" value="Genomic_DNA"/>
</dbReference>
<dbReference type="SUPFAM" id="SSF110857">
    <property type="entry name" value="Gamma-glutamyl cyclotransferase-like"/>
    <property type="match status" value="1"/>
</dbReference>
<sequence length="261" mass="30974">MNKMYHTDHTGEFNLLKDKLLVNNVIYLFGYGSLLWKVDFEYTKKIHGFVKSYRRNFWLLSDDHRGTPNNMGRVVTLVKSENDEDKVYGIAYEIHSDNMEKTFENLHFREKCGYSLKEVTFYPKSDSECKPISCVCYYANEDNSYYSPSEDLSLISAQIYKSIGPSGTNKEYLYNLCHALRHLLRNDNEKCENDEFNEIFKQESHLFLLETMILFKLRAQKRQFRKQTLNYRQRAQSKNYHLLIIDYQPFSNISPSLSFQS</sequence>
<gene>
    <name evidence="7" type="ORF">BpHYR1_019541</name>
</gene>
<evidence type="ECO:0000256" key="1">
    <source>
        <dbReference type="ARBA" id="ARBA00009662"/>
    </source>
</evidence>
<evidence type="ECO:0000256" key="4">
    <source>
        <dbReference type="ARBA" id="ARBA00043195"/>
    </source>
</evidence>
<accession>A0A3M7RAE4</accession>
<dbReference type="Proteomes" id="UP000276133">
    <property type="component" value="Unassembled WGS sequence"/>
</dbReference>
<dbReference type="Pfam" id="PF04752">
    <property type="entry name" value="ChaC"/>
    <property type="match status" value="1"/>
</dbReference>